<protein>
    <submittedName>
        <fullName evidence="1">Uncharacterized protein</fullName>
    </submittedName>
</protein>
<proteinExistence type="predicted"/>
<keyword evidence="2" id="KW-1185">Reference proteome</keyword>
<reference evidence="1 2" key="1">
    <citation type="submission" date="2018-06" db="EMBL/GenBank/DDBJ databases">
        <authorList>
            <consortium name="Pathogen Informatics"/>
            <person name="Doyle S."/>
        </authorList>
    </citation>
    <scope>NUCLEOTIDE SEQUENCE [LARGE SCALE GENOMIC DNA]</scope>
    <source>
        <strain evidence="2">NCTC 9529</strain>
    </source>
</reference>
<organism evidence="1 2">
    <name type="scientific">Cronobacter universalis NCTC 9529</name>
    <dbReference type="NCBI Taxonomy" id="1074000"/>
    <lineage>
        <taxon>Bacteria</taxon>
        <taxon>Pseudomonadati</taxon>
        <taxon>Pseudomonadota</taxon>
        <taxon>Gammaproteobacteria</taxon>
        <taxon>Enterobacterales</taxon>
        <taxon>Enterobacteriaceae</taxon>
        <taxon>Cronobacter</taxon>
    </lineage>
</organism>
<sequence length="54" mass="6130">MAPSDAPRRGRTAIRIIQITIWITFVNKSYVTVSSAVMRFTQLIQAHCQNSHLT</sequence>
<dbReference type="EMBL" id="UFYH01000001">
    <property type="protein sequence ID" value="STD11670.1"/>
    <property type="molecule type" value="Genomic_DNA"/>
</dbReference>
<accession>A0ABY1W3W4</accession>
<name>A0ABY1W3W4_9ENTR</name>
<gene>
    <name evidence="1" type="ORF">NCTC9529_02718</name>
</gene>
<dbReference type="Proteomes" id="UP000254849">
    <property type="component" value="Unassembled WGS sequence"/>
</dbReference>
<evidence type="ECO:0000313" key="1">
    <source>
        <dbReference type="EMBL" id="STD11670.1"/>
    </source>
</evidence>
<comment type="caution">
    <text evidence="1">The sequence shown here is derived from an EMBL/GenBank/DDBJ whole genome shotgun (WGS) entry which is preliminary data.</text>
</comment>
<evidence type="ECO:0000313" key="2">
    <source>
        <dbReference type="Proteomes" id="UP000254849"/>
    </source>
</evidence>